<evidence type="ECO:0000256" key="2">
    <source>
        <dbReference type="SAM" id="Phobius"/>
    </source>
</evidence>
<name>A0A4S3LZI7_9FLAO</name>
<keyword evidence="1" id="KW-0175">Coiled coil</keyword>
<dbReference type="EMBL" id="SSMC01000002">
    <property type="protein sequence ID" value="THD67514.1"/>
    <property type="molecule type" value="Genomic_DNA"/>
</dbReference>
<gene>
    <name evidence="3" type="ORF">E7Z59_07580</name>
</gene>
<evidence type="ECO:0008006" key="5">
    <source>
        <dbReference type="Google" id="ProtNLM"/>
    </source>
</evidence>
<dbReference type="Proteomes" id="UP000305939">
    <property type="component" value="Unassembled WGS sequence"/>
</dbReference>
<proteinExistence type="predicted"/>
<dbReference type="AlphaFoldDB" id="A0A4S3LZI7"/>
<keyword evidence="2" id="KW-1133">Transmembrane helix</keyword>
<evidence type="ECO:0000313" key="4">
    <source>
        <dbReference type="Proteomes" id="UP000305939"/>
    </source>
</evidence>
<keyword evidence="4" id="KW-1185">Reference proteome</keyword>
<feature type="coiled-coil region" evidence="1">
    <location>
        <begin position="114"/>
        <end position="179"/>
    </location>
</feature>
<accession>A0A4S3LZI7</accession>
<evidence type="ECO:0000256" key="1">
    <source>
        <dbReference type="SAM" id="Coils"/>
    </source>
</evidence>
<protein>
    <recommendedName>
        <fullName evidence="5">DUF4179 domain-containing protein</fullName>
    </recommendedName>
</protein>
<evidence type="ECO:0000313" key="3">
    <source>
        <dbReference type="EMBL" id="THD67514.1"/>
    </source>
</evidence>
<keyword evidence="2" id="KW-0472">Membrane</keyword>
<sequence length="182" mass="20792">MNKQDSIDKLFDNLQGQFDLEHPQPGHEERFLKRLQQQQPVEKAAPKRSIWPVLAIAASFALVISVGISVFNAGNPANQVDPEFKKTEFYFASVLQTEMEKLEAEDSPVTKKLVEDTMLQMSKLEADYQALEKKLQQPGDQKLILHAMITNFQTRINLLQDVLQQIENIKQLKNNSDENSII</sequence>
<feature type="transmembrane region" description="Helical" evidence="2">
    <location>
        <begin position="50"/>
        <end position="71"/>
    </location>
</feature>
<dbReference type="RefSeq" id="WP_136335719.1">
    <property type="nucleotide sequence ID" value="NZ_QXMP01000005.1"/>
</dbReference>
<organism evidence="3 4">
    <name type="scientific">Robertkochia marina</name>
    <dbReference type="NCBI Taxonomy" id="1227945"/>
    <lineage>
        <taxon>Bacteria</taxon>
        <taxon>Pseudomonadati</taxon>
        <taxon>Bacteroidota</taxon>
        <taxon>Flavobacteriia</taxon>
        <taxon>Flavobacteriales</taxon>
        <taxon>Flavobacteriaceae</taxon>
        <taxon>Robertkochia</taxon>
    </lineage>
</organism>
<keyword evidence="2" id="KW-0812">Transmembrane</keyword>
<comment type="caution">
    <text evidence="3">The sequence shown here is derived from an EMBL/GenBank/DDBJ whole genome shotgun (WGS) entry which is preliminary data.</text>
</comment>
<dbReference type="OrthoDB" id="1143801at2"/>
<reference evidence="3 4" key="1">
    <citation type="submission" date="2019-04" db="EMBL/GenBank/DDBJ databases">
        <title>Draft genome sequence of Robertkochia marina CC-AMO-30D.</title>
        <authorList>
            <person name="Hameed A."/>
            <person name="Lin S.-Y."/>
            <person name="Shahina M."/>
            <person name="Lai W.-A."/>
            <person name="Young C.-C."/>
        </authorList>
    </citation>
    <scope>NUCLEOTIDE SEQUENCE [LARGE SCALE GENOMIC DNA]</scope>
    <source>
        <strain evidence="3 4">CC-AMO-30D</strain>
    </source>
</reference>